<reference evidence="2" key="1">
    <citation type="submission" date="2021-12" db="EMBL/GenBank/DDBJ databases">
        <title>Discovery of the Pendulisporaceae a myxobacterial family with distinct sporulation behavior and unique specialized metabolism.</title>
        <authorList>
            <person name="Garcia R."/>
            <person name="Popoff A."/>
            <person name="Bader C.D."/>
            <person name="Loehr J."/>
            <person name="Walesch S."/>
            <person name="Walt C."/>
            <person name="Boldt J."/>
            <person name="Bunk B."/>
            <person name="Haeckl F.J.F.P.J."/>
            <person name="Gunesch A.P."/>
            <person name="Birkelbach J."/>
            <person name="Nuebel U."/>
            <person name="Pietschmann T."/>
            <person name="Bach T."/>
            <person name="Mueller R."/>
        </authorList>
    </citation>
    <scope>NUCLEOTIDE SEQUENCE</scope>
    <source>
        <strain evidence="2">MSr11367</strain>
    </source>
</reference>
<name>A0ABZ2KVC2_9BACT</name>
<accession>A0ABZ2KVC2</accession>
<protein>
    <recommendedName>
        <fullName evidence="4">J domain-containing protein</fullName>
    </recommendedName>
</protein>
<evidence type="ECO:0000256" key="1">
    <source>
        <dbReference type="SAM" id="MobiDB-lite"/>
    </source>
</evidence>
<evidence type="ECO:0000313" key="3">
    <source>
        <dbReference type="Proteomes" id="UP001374803"/>
    </source>
</evidence>
<organism evidence="2 3">
    <name type="scientific">Pendulispora rubella</name>
    <dbReference type="NCBI Taxonomy" id="2741070"/>
    <lineage>
        <taxon>Bacteria</taxon>
        <taxon>Pseudomonadati</taxon>
        <taxon>Myxococcota</taxon>
        <taxon>Myxococcia</taxon>
        <taxon>Myxococcales</taxon>
        <taxon>Sorangiineae</taxon>
        <taxon>Pendulisporaceae</taxon>
        <taxon>Pendulispora</taxon>
    </lineage>
</organism>
<keyword evidence="3" id="KW-1185">Reference proteome</keyword>
<sequence length="111" mass="12362">MSSRENPFEAYDIDPRDGARAITERFRELLEDAHSDEERERLRTAWEELTLHPAQRVRAALGAHPRTAPPSLSAPPPQPSFGGGGSRNGSIVVPPPVTPFRDDPILFPRKK</sequence>
<proteinExistence type="predicted"/>
<evidence type="ECO:0008006" key="4">
    <source>
        <dbReference type="Google" id="ProtNLM"/>
    </source>
</evidence>
<gene>
    <name evidence="2" type="ORF">LVJ94_37345</name>
</gene>
<dbReference type="EMBL" id="CP089983">
    <property type="protein sequence ID" value="WXB02568.1"/>
    <property type="molecule type" value="Genomic_DNA"/>
</dbReference>
<dbReference type="Proteomes" id="UP001374803">
    <property type="component" value="Chromosome"/>
</dbReference>
<feature type="region of interest" description="Disordered" evidence="1">
    <location>
        <begin position="58"/>
        <end position="111"/>
    </location>
</feature>
<evidence type="ECO:0000313" key="2">
    <source>
        <dbReference type="EMBL" id="WXB02568.1"/>
    </source>
</evidence>
<dbReference type="RefSeq" id="WP_394832196.1">
    <property type="nucleotide sequence ID" value="NZ_CP089929.1"/>
</dbReference>